<dbReference type="InterPro" id="IPR003615">
    <property type="entry name" value="HNH_nuc"/>
</dbReference>
<dbReference type="AlphaFoldDB" id="A0A6M8UA51"/>
<protein>
    <submittedName>
        <fullName evidence="2">HNH endonuclease</fullName>
    </submittedName>
</protein>
<organism evidence="2 3">
    <name type="scientific">Paramixta manurensis</name>
    <dbReference type="NCBI Taxonomy" id="2740817"/>
    <lineage>
        <taxon>Bacteria</taxon>
        <taxon>Pseudomonadati</taxon>
        <taxon>Pseudomonadota</taxon>
        <taxon>Gammaproteobacteria</taxon>
        <taxon>Enterobacterales</taxon>
        <taxon>Erwiniaceae</taxon>
        <taxon>Paramixta</taxon>
    </lineage>
</organism>
<keyword evidence="2" id="KW-0540">Nuclease</keyword>
<dbReference type="Pfam" id="PF13391">
    <property type="entry name" value="HNH_2"/>
    <property type="match status" value="1"/>
</dbReference>
<evidence type="ECO:0000313" key="3">
    <source>
        <dbReference type="Proteomes" id="UP000505325"/>
    </source>
</evidence>
<evidence type="ECO:0000259" key="1">
    <source>
        <dbReference type="Pfam" id="PF13391"/>
    </source>
</evidence>
<dbReference type="Proteomes" id="UP000505325">
    <property type="component" value="Chromosome"/>
</dbReference>
<dbReference type="KEGG" id="pmak:PMPD1_2614"/>
<dbReference type="GO" id="GO:0004519">
    <property type="term" value="F:endonuclease activity"/>
    <property type="evidence" value="ECO:0007669"/>
    <property type="project" value="UniProtKB-KW"/>
</dbReference>
<reference evidence="2 3" key="1">
    <citation type="submission" date="2020-06" db="EMBL/GenBank/DDBJ databases">
        <title>Genome sequence of Paramixta manurensis strain PD-1.</title>
        <authorList>
            <person name="Lee C.W."/>
            <person name="Kim J."/>
        </authorList>
    </citation>
    <scope>NUCLEOTIDE SEQUENCE [LARGE SCALE GENOMIC DNA]</scope>
    <source>
        <strain evidence="2 3">PD-1</strain>
    </source>
</reference>
<dbReference type="RefSeq" id="WP_173634490.1">
    <property type="nucleotide sequence ID" value="NZ_CP054212.1"/>
</dbReference>
<keyword evidence="2" id="KW-0378">Hydrolase</keyword>
<proteinExistence type="predicted"/>
<name>A0A6M8UA51_9GAMM</name>
<accession>A0A6M8UA51</accession>
<keyword evidence="2" id="KW-0255">Endonuclease</keyword>
<gene>
    <name evidence="2" type="ORF">PMPD1_2614</name>
</gene>
<feature type="domain" description="HNH nuclease" evidence="1">
    <location>
        <begin position="216"/>
        <end position="274"/>
    </location>
</feature>
<evidence type="ECO:0000313" key="2">
    <source>
        <dbReference type="EMBL" id="QKJ87555.1"/>
    </source>
</evidence>
<keyword evidence="3" id="KW-1185">Reference proteome</keyword>
<dbReference type="EMBL" id="CP054212">
    <property type="protein sequence ID" value="QKJ87555.1"/>
    <property type="molecule type" value="Genomic_DNA"/>
</dbReference>
<sequence>MRFNYDLVPGEFLTFEEISRRYAQRYPDEKALTLRGLLSPSTSPRHLVIRAVFAHQDTNSPLEDLLFVSEDNQRKNYLRRFEHYLIQQIPFLYFRKAAIHQQENDWKVMGESRVYAMLEPGSAAAQNLLTSRGYKLSLMRQEQEEEYWQLFNTQAQPCFAQSRRIQFIVVLAHPLVNPPASVIAGQGVGHRVKMRIWQRESQSVFSNAVRARYGACVVTGTVLNDEKVSPWVEASYIDTTENEQGVIADNHVDNGLFLRSDLHHLFESRKFYIDAQSGEVVFRCLTPEEAELCRSYQEINGEVCALWERVPFATRQRLRLRHQRAE</sequence>